<dbReference type="InterPro" id="IPR029044">
    <property type="entry name" value="Nucleotide-diphossugar_trans"/>
</dbReference>
<dbReference type="GO" id="GO:0044010">
    <property type="term" value="P:single-species biofilm formation"/>
    <property type="evidence" value="ECO:0007669"/>
    <property type="project" value="TreeGrafter"/>
</dbReference>
<proteinExistence type="predicted"/>
<evidence type="ECO:0000313" key="4">
    <source>
        <dbReference type="Proteomes" id="UP000061432"/>
    </source>
</evidence>
<dbReference type="AlphaFoldDB" id="A0A1Y0ZC03"/>
<protein>
    <submittedName>
        <fullName evidence="3">Glycosyltransferases</fullName>
    </submittedName>
</protein>
<dbReference type="Pfam" id="PF00535">
    <property type="entry name" value="Glycos_transf_2"/>
    <property type="match status" value="2"/>
</dbReference>
<feature type="region of interest" description="Disordered" evidence="1">
    <location>
        <begin position="1"/>
        <end position="21"/>
    </location>
</feature>
<dbReference type="EMBL" id="AP014704">
    <property type="protein sequence ID" value="BAR47101.1"/>
    <property type="molecule type" value="Genomic_DNA"/>
</dbReference>
<feature type="domain" description="Glycosyltransferase 2-like" evidence="2">
    <location>
        <begin position="562"/>
        <end position="740"/>
    </location>
</feature>
<dbReference type="Proteomes" id="UP000061432">
    <property type="component" value="Chromosome"/>
</dbReference>
<feature type="domain" description="Glycosyltransferase 2-like" evidence="2">
    <location>
        <begin position="304"/>
        <end position="426"/>
    </location>
</feature>
<dbReference type="PANTHER" id="PTHR43685:SF2">
    <property type="entry name" value="GLYCOSYLTRANSFERASE 2-LIKE DOMAIN-CONTAINING PROTEIN"/>
    <property type="match status" value="1"/>
</dbReference>
<dbReference type="GO" id="GO:0016740">
    <property type="term" value="F:transferase activity"/>
    <property type="evidence" value="ECO:0007669"/>
    <property type="project" value="UniProtKB-KW"/>
</dbReference>
<dbReference type="PANTHER" id="PTHR43685">
    <property type="entry name" value="GLYCOSYLTRANSFERASE"/>
    <property type="match status" value="1"/>
</dbReference>
<dbReference type="KEGG" id="maqu:Maq22A_c27975"/>
<dbReference type="SUPFAM" id="SSF53448">
    <property type="entry name" value="Nucleotide-diphospho-sugar transferases"/>
    <property type="match status" value="2"/>
</dbReference>
<organism evidence="3 4">
    <name type="scientific">Methylobacterium aquaticum</name>
    <dbReference type="NCBI Taxonomy" id="270351"/>
    <lineage>
        <taxon>Bacteria</taxon>
        <taxon>Pseudomonadati</taxon>
        <taxon>Pseudomonadota</taxon>
        <taxon>Alphaproteobacteria</taxon>
        <taxon>Hyphomicrobiales</taxon>
        <taxon>Methylobacteriaceae</taxon>
        <taxon>Methylobacterium</taxon>
    </lineage>
</organism>
<dbReference type="InterPro" id="IPR001173">
    <property type="entry name" value="Glyco_trans_2-like"/>
</dbReference>
<evidence type="ECO:0000256" key="1">
    <source>
        <dbReference type="SAM" id="MobiDB-lite"/>
    </source>
</evidence>
<keyword evidence="3" id="KW-0808">Transferase</keyword>
<evidence type="ECO:0000259" key="2">
    <source>
        <dbReference type="Pfam" id="PF00535"/>
    </source>
</evidence>
<sequence>MPAPDGGSGREPAGRSRPPGAAAFRASIAPFPGSGRALPAAPAACYTVGRLPWRNQLISLRMTRPGLMLAGPAAAIAARAQVMKAREQVTAQTPSASLPASRPAALQASLRLGRGRVVRRDFARLALEFGAEGLSLDVADLGLEARWVAIAFKDENHGAFSRVELTAIVDGPEGPQGTSLDERAFGHGRFTWLGRLPAGTTSLRLTPMLGEPALAIAEFTVTVRSRLALVGRAALRRPVLTAQALFWRSVGKRVRSQYRLARALVPPGLTGYDTWVRHFDTLSEADRGRITAEVAQWREPPLISVVMPVYDPGSKVLEEALRSVRGQLYPHWELCIADDASTDPAVPRLLARAAAEDPRIRVERRPENGHIAAATNTALALARGAYVAFMDHDDVLPAHALYEVAKAIRREPDLDLIYSDEDKIDADGRRFEPHFKGDWNPELLYGQNYLNHLTVVRRSLVAAAGGLRPGFEGSQDHDLLLRLSDRLDPARVRHLPAILYHWRTAIGSGTFSDAFLARAEAARLQALEELVARRGWPHRVERGPLGFNRLVRALPHPAPLVSVVIPTKDRAELLRVVLDGLLTGTDYPAIEVVVVDNGSTEPAALALLARAAADPRVRVLSRPGPFNFSGLSNDGAAAARGPLLLFLNNDIEVVAPGWLTELASIAVEDGVGAVGAKLSYPDGTLQHGGVVLGVGGVAGHSHPDIGPDDPGYFGRMVISQEVSAVTGACLMMRRAVFEEVGRFDAAHLAVAFNDIDLCLRVRKAGYRVIWTPHAALTHHESKSRGKEDTPEKRARFEAEVATMTERWGPELRNDPYYNPNLARAKALFRLW</sequence>
<dbReference type="STRING" id="270351.Maq22A_c27975"/>
<gene>
    <name evidence="3" type="primary">wcaA</name>
    <name evidence="3" type="ORF">Maq22A_c27975</name>
</gene>
<reference evidence="3 4" key="1">
    <citation type="journal article" date="2015" name="Genome Announc.">
        <title>Complete Genome Sequence of Methylobacterium aquaticum Strain 22A, Isolated from Racomitrium japonicum Moss.</title>
        <authorList>
            <person name="Tani A."/>
            <person name="Ogura Y."/>
            <person name="Hayashi T."/>
            <person name="Kimbara K."/>
        </authorList>
    </citation>
    <scope>NUCLEOTIDE SEQUENCE [LARGE SCALE GENOMIC DNA]</scope>
    <source>
        <strain evidence="3 4">MA-22A</strain>
    </source>
</reference>
<accession>A0A1Y0ZC03</accession>
<evidence type="ECO:0000313" key="3">
    <source>
        <dbReference type="EMBL" id="BAR47101.1"/>
    </source>
</evidence>
<dbReference type="CDD" id="cd04186">
    <property type="entry name" value="GT_2_like_c"/>
    <property type="match status" value="1"/>
</dbReference>
<name>A0A1Y0ZC03_9HYPH</name>
<dbReference type="InterPro" id="IPR050834">
    <property type="entry name" value="Glycosyltransf_2"/>
</dbReference>
<dbReference type="Gene3D" id="3.90.550.10">
    <property type="entry name" value="Spore Coat Polysaccharide Biosynthesis Protein SpsA, Chain A"/>
    <property type="match status" value="2"/>
</dbReference>
<reference evidence="4" key="2">
    <citation type="submission" date="2015-01" db="EMBL/GenBank/DDBJ databases">
        <title>Complete genome sequence of Methylobacterium aquaticum strain 22A.</title>
        <authorList>
            <person name="Tani A."/>
            <person name="Ogura Y."/>
            <person name="Hayashi T."/>
        </authorList>
    </citation>
    <scope>NUCLEOTIDE SEQUENCE [LARGE SCALE GENOMIC DNA]</scope>
    <source>
        <strain evidence="4">MA-22A</strain>
    </source>
</reference>
<dbReference type="CDD" id="cd04184">
    <property type="entry name" value="GT2_RfbC_Mx_like"/>
    <property type="match status" value="1"/>
</dbReference>